<accession>A0A1G9KBE4</accession>
<evidence type="ECO:0000259" key="1">
    <source>
        <dbReference type="PROSITE" id="PS50943"/>
    </source>
</evidence>
<dbReference type="CDD" id="cd00093">
    <property type="entry name" value="HTH_XRE"/>
    <property type="match status" value="1"/>
</dbReference>
<dbReference type="EMBL" id="FNGY01000001">
    <property type="protein sequence ID" value="SDL46919.1"/>
    <property type="molecule type" value="Genomic_DNA"/>
</dbReference>
<dbReference type="OrthoDB" id="770730at2"/>
<dbReference type="Proteomes" id="UP000183200">
    <property type="component" value="Unassembled WGS sequence"/>
</dbReference>
<feature type="domain" description="HTH cro/C1-type" evidence="1">
    <location>
        <begin position="41"/>
        <end position="95"/>
    </location>
</feature>
<evidence type="ECO:0000313" key="3">
    <source>
        <dbReference type="Proteomes" id="UP000183200"/>
    </source>
</evidence>
<organism evidence="2 3">
    <name type="scientific">Pedobacter steynii</name>
    <dbReference type="NCBI Taxonomy" id="430522"/>
    <lineage>
        <taxon>Bacteria</taxon>
        <taxon>Pseudomonadati</taxon>
        <taxon>Bacteroidota</taxon>
        <taxon>Sphingobacteriia</taxon>
        <taxon>Sphingobacteriales</taxon>
        <taxon>Sphingobacteriaceae</taxon>
        <taxon>Pedobacter</taxon>
    </lineage>
</organism>
<dbReference type="InterPro" id="IPR001387">
    <property type="entry name" value="Cro/C1-type_HTH"/>
</dbReference>
<dbReference type="InterPro" id="IPR010982">
    <property type="entry name" value="Lambda_DNA-bd_dom_sf"/>
</dbReference>
<dbReference type="PROSITE" id="PS50943">
    <property type="entry name" value="HTH_CROC1"/>
    <property type="match status" value="1"/>
</dbReference>
<sequence length="198" mass="22104">MSKINKAEELTENALIQSLLGKIDPAEQQRIGIRMKVAGVIADQLVEQKLSKGQLAEKLGRNPSVIAKWLSGTHNFTIDTLSDISGCLAIPMSAFFTEPEEPILSSLHFEVKDLFQGISRYALWSDFPIVRKNILALPTDVDYITKMYSKVTEFRTQGSFESKTGITPSFIQLKIHGDHFAVSDEKIEHIDPKSLSKV</sequence>
<dbReference type="GO" id="GO:0003677">
    <property type="term" value="F:DNA binding"/>
    <property type="evidence" value="ECO:0007669"/>
    <property type="project" value="InterPro"/>
</dbReference>
<reference evidence="3" key="1">
    <citation type="submission" date="2016-10" db="EMBL/GenBank/DDBJ databases">
        <authorList>
            <person name="Varghese N."/>
            <person name="Submissions S."/>
        </authorList>
    </citation>
    <scope>NUCLEOTIDE SEQUENCE [LARGE SCALE GENOMIC DNA]</scope>
    <source>
        <strain evidence="3">DSM 19110</strain>
    </source>
</reference>
<dbReference type="SUPFAM" id="SSF47413">
    <property type="entry name" value="lambda repressor-like DNA-binding domains"/>
    <property type="match status" value="1"/>
</dbReference>
<evidence type="ECO:0000313" key="2">
    <source>
        <dbReference type="EMBL" id="SDL46919.1"/>
    </source>
</evidence>
<protein>
    <submittedName>
        <fullName evidence="2">Helix-turn-helix</fullName>
    </submittedName>
</protein>
<dbReference type="AlphaFoldDB" id="A0A1G9KBE4"/>
<dbReference type="SMART" id="SM00530">
    <property type="entry name" value="HTH_XRE"/>
    <property type="match status" value="1"/>
</dbReference>
<keyword evidence="3" id="KW-1185">Reference proteome</keyword>
<name>A0A1G9KBE4_9SPHI</name>
<dbReference type="Gene3D" id="1.10.260.40">
    <property type="entry name" value="lambda repressor-like DNA-binding domains"/>
    <property type="match status" value="1"/>
</dbReference>
<dbReference type="RefSeq" id="WP_074604548.1">
    <property type="nucleotide sequence ID" value="NZ_FNGY01000001.1"/>
</dbReference>
<proteinExistence type="predicted"/>
<dbReference type="Pfam" id="PF01381">
    <property type="entry name" value="HTH_3"/>
    <property type="match status" value="1"/>
</dbReference>
<gene>
    <name evidence="2" type="ORF">SAMN05421820_101525</name>
</gene>